<keyword evidence="1" id="KW-0694">RNA-binding</keyword>
<keyword evidence="4" id="KW-1185">Reference proteome</keyword>
<accession>A0A4R3L4C2</accession>
<evidence type="ECO:0000256" key="1">
    <source>
        <dbReference type="PROSITE-ProRule" id="PRU00182"/>
    </source>
</evidence>
<proteinExistence type="predicted"/>
<dbReference type="SMART" id="SM00363">
    <property type="entry name" value="S4"/>
    <property type="match status" value="1"/>
</dbReference>
<evidence type="ECO:0000313" key="4">
    <source>
        <dbReference type="Proteomes" id="UP000294937"/>
    </source>
</evidence>
<dbReference type="PROSITE" id="PS50889">
    <property type="entry name" value="S4"/>
    <property type="match status" value="1"/>
</dbReference>
<dbReference type="Proteomes" id="UP000294937">
    <property type="component" value="Unassembled WGS sequence"/>
</dbReference>
<sequence>MKPLDSTIMAHFRQEERPFVERCSDWIERSMTRYQPIVTPFLDPREQHILETLIRRQIEVVFFKNGGFPTAERSRVVLGPDYLNEEPELFQLSFLRMETTSGKMLEHPDVLGSLLGLGLKREKIGDILPHDQGCDVVIVGELSEFIRMHLTQVGKEHVTLREISHEDLLIFQPVMTLRTVTVVSLRVDALISEGFRLSRTKATALIKSGKCKVNWKVVEQPSFTIQEGDMISIRGYGRLQLKTLDRITKKGRKMVEIASYR</sequence>
<evidence type="ECO:0000259" key="2">
    <source>
        <dbReference type="SMART" id="SM00363"/>
    </source>
</evidence>
<reference evidence="3 4" key="1">
    <citation type="submission" date="2019-03" db="EMBL/GenBank/DDBJ databases">
        <title>Genomic Encyclopedia of Type Strains, Phase IV (KMG-IV): sequencing the most valuable type-strain genomes for metagenomic binning, comparative biology and taxonomic classification.</title>
        <authorList>
            <person name="Goeker M."/>
        </authorList>
    </citation>
    <scope>NUCLEOTIDE SEQUENCE [LARGE SCALE GENOMIC DNA]</scope>
    <source>
        <strain evidence="3 4">DSM 45707</strain>
    </source>
</reference>
<dbReference type="Gene3D" id="3.30.1370.160">
    <property type="match status" value="1"/>
</dbReference>
<comment type="caution">
    <text evidence="3">The sequence shown here is derived from an EMBL/GenBank/DDBJ whole genome shotgun (WGS) entry which is preliminary data.</text>
</comment>
<organism evidence="3 4">
    <name type="scientific">Hazenella coriacea</name>
    <dbReference type="NCBI Taxonomy" id="1179467"/>
    <lineage>
        <taxon>Bacteria</taxon>
        <taxon>Bacillati</taxon>
        <taxon>Bacillota</taxon>
        <taxon>Bacilli</taxon>
        <taxon>Bacillales</taxon>
        <taxon>Thermoactinomycetaceae</taxon>
        <taxon>Hazenella</taxon>
    </lineage>
</organism>
<dbReference type="RefSeq" id="WP_131924005.1">
    <property type="nucleotide sequence ID" value="NZ_SMAG01000003.1"/>
</dbReference>
<dbReference type="PANTHER" id="PTHR13633">
    <property type="entry name" value="MITOCHONDRIAL TRANSCRIPTION RESCUE FACTOR 1"/>
    <property type="match status" value="1"/>
</dbReference>
<dbReference type="Pfam" id="PF17774">
    <property type="entry name" value="YlmH_RBD"/>
    <property type="match status" value="1"/>
</dbReference>
<dbReference type="InterPro" id="IPR002942">
    <property type="entry name" value="S4_RNA-bd"/>
</dbReference>
<dbReference type="Pfam" id="PF01479">
    <property type="entry name" value="S4"/>
    <property type="match status" value="1"/>
</dbReference>
<dbReference type="OrthoDB" id="9812787at2"/>
<dbReference type="Pfam" id="PF21278">
    <property type="entry name" value="YlmH_1st"/>
    <property type="match status" value="1"/>
</dbReference>
<feature type="domain" description="RNA-binding S4" evidence="2">
    <location>
        <begin position="185"/>
        <end position="252"/>
    </location>
</feature>
<dbReference type="EMBL" id="SMAG01000003">
    <property type="protein sequence ID" value="TCS94611.1"/>
    <property type="molecule type" value="Genomic_DNA"/>
</dbReference>
<dbReference type="SUPFAM" id="SSF55174">
    <property type="entry name" value="Alpha-L RNA-binding motif"/>
    <property type="match status" value="1"/>
</dbReference>
<dbReference type="PANTHER" id="PTHR13633:SF3">
    <property type="entry name" value="MITOCHONDRIAL TRANSCRIPTION RESCUE FACTOR 1"/>
    <property type="match status" value="1"/>
</dbReference>
<dbReference type="InterPro" id="IPR040591">
    <property type="entry name" value="RqcP2_RBD"/>
</dbReference>
<dbReference type="AlphaFoldDB" id="A0A4R3L4C2"/>
<dbReference type="InterPro" id="IPR036986">
    <property type="entry name" value="S4_RNA-bd_sf"/>
</dbReference>
<dbReference type="InterPro" id="IPR012677">
    <property type="entry name" value="Nucleotide-bd_a/b_plait_sf"/>
</dbReference>
<dbReference type="GO" id="GO:0003723">
    <property type="term" value="F:RNA binding"/>
    <property type="evidence" value="ECO:0007669"/>
    <property type="project" value="UniProtKB-KW"/>
</dbReference>
<protein>
    <submittedName>
        <fullName evidence="3">RNA-binding protein YlmH</fullName>
    </submittedName>
</protein>
<name>A0A4R3L4C2_9BACL</name>
<dbReference type="Gene3D" id="3.30.70.330">
    <property type="match status" value="1"/>
</dbReference>
<evidence type="ECO:0000313" key="3">
    <source>
        <dbReference type="EMBL" id="TCS94611.1"/>
    </source>
</evidence>
<dbReference type="Gene3D" id="3.10.290.10">
    <property type="entry name" value="RNA-binding S4 domain"/>
    <property type="match status" value="1"/>
</dbReference>
<gene>
    <name evidence="3" type="ORF">EDD58_10323</name>
</gene>
<dbReference type="CDD" id="cd00165">
    <property type="entry name" value="S4"/>
    <property type="match status" value="1"/>
</dbReference>
<dbReference type="InterPro" id="IPR048443">
    <property type="entry name" value="RqcP2_N"/>
</dbReference>